<dbReference type="InterPro" id="IPR000953">
    <property type="entry name" value="Chromo/chromo_shadow_dom"/>
</dbReference>
<dbReference type="AlphaFoldDB" id="A0A2G5GKQ4"/>
<reference evidence="3 4" key="1">
    <citation type="submission" date="2015-10" db="EMBL/GenBank/DDBJ databases">
        <title>The cercosporin biosynthetic gene cluster was horizontally transferred to several fungal lineages and shown to be expanded in Cercospora beticola based on microsynteny with recipient genomes.</title>
        <authorList>
            <person name="De Jonge R."/>
            <person name="Ebert M.K."/>
            <person name="Suttle J.C."/>
            <person name="Jurick Ii W.M."/>
            <person name="Secor G.A."/>
            <person name="Thomma B.P."/>
            <person name="Van De Peer Y."/>
            <person name="Bolton M.D."/>
        </authorList>
    </citation>
    <scope>NUCLEOTIDE SEQUENCE [LARGE SCALE GENOMIC DNA]</scope>
    <source>
        <strain evidence="3 4">09-40</strain>
    </source>
</reference>
<dbReference type="CDD" id="cd00024">
    <property type="entry name" value="CD_CSD"/>
    <property type="match status" value="1"/>
</dbReference>
<protein>
    <recommendedName>
        <fullName evidence="2">Chromo domain-containing protein</fullName>
    </recommendedName>
</protein>
<feature type="compositionally biased region" description="Basic and acidic residues" evidence="1">
    <location>
        <begin position="23"/>
        <end position="35"/>
    </location>
</feature>
<name>A0A2G5GKQ4_CERBT</name>
<gene>
    <name evidence="3" type="ORF">CB0940_12220</name>
</gene>
<evidence type="ECO:0000256" key="1">
    <source>
        <dbReference type="SAM" id="MobiDB-lite"/>
    </source>
</evidence>
<evidence type="ECO:0000313" key="4">
    <source>
        <dbReference type="Proteomes" id="UP000230605"/>
    </source>
</evidence>
<feature type="region of interest" description="Disordered" evidence="1">
    <location>
        <begin position="126"/>
        <end position="148"/>
    </location>
</feature>
<dbReference type="Proteomes" id="UP000230605">
    <property type="component" value="Unassembled WGS sequence"/>
</dbReference>
<feature type="region of interest" description="Disordered" evidence="1">
    <location>
        <begin position="1"/>
        <end position="56"/>
    </location>
</feature>
<proteinExistence type="predicted"/>
<evidence type="ECO:0000259" key="2">
    <source>
        <dbReference type="PROSITE" id="PS50013"/>
    </source>
</evidence>
<organism evidence="3 4">
    <name type="scientific">Cercospora beticola</name>
    <name type="common">Sugarbeet leaf spot fungus</name>
    <dbReference type="NCBI Taxonomy" id="122368"/>
    <lineage>
        <taxon>Eukaryota</taxon>
        <taxon>Fungi</taxon>
        <taxon>Dikarya</taxon>
        <taxon>Ascomycota</taxon>
        <taxon>Pezizomycotina</taxon>
        <taxon>Dothideomycetes</taxon>
        <taxon>Dothideomycetidae</taxon>
        <taxon>Mycosphaerellales</taxon>
        <taxon>Mycosphaerellaceae</taxon>
        <taxon>Cercospora</taxon>
    </lineage>
</organism>
<dbReference type="EMBL" id="LKMD01000238">
    <property type="protein sequence ID" value="PIA80875.1"/>
    <property type="molecule type" value="Genomic_DNA"/>
</dbReference>
<dbReference type="Gene3D" id="2.40.50.40">
    <property type="match status" value="1"/>
</dbReference>
<dbReference type="PROSITE" id="PS50013">
    <property type="entry name" value="CHROMO_2"/>
    <property type="match status" value="1"/>
</dbReference>
<feature type="domain" description="Chromo" evidence="2">
    <location>
        <begin position="79"/>
        <end position="117"/>
    </location>
</feature>
<comment type="caution">
    <text evidence="3">The sequence shown here is derived from an EMBL/GenBank/DDBJ whole genome shotgun (WGS) entry which is preliminary data.</text>
</comment>
<evidence type="ECO:0000313" key="3">
    <source>
        <dbReference type="EMBL" id="PIA80875.1"/>
    </source>
</evidence>
<accession>A0A2G5GKQ4</accession>
<dbReference type="OrthoDB" id="3647690at2759"/>
<sequence>MTSIVKQLGHQNDHFPKTSAKKPANEMDKKSKKEPTTQPPYKGRKNNTSCLDSEPWAMSKYGGLGGNAQNLELQQKDVWAVEAIVDEDRRSYKLRWAGVNNATGEKWPDSWEPKKNVGMAVIREWKERNEVGGDGQAEQAATGGDDED</sequence>